<reference evidence="1 2" key="1">
    <citation type="submission" date="2015-09" db="EMBL/GenBank/DDBJ databases">
        <title>Bacillus cereus food isolates.</title>
        <authorList>
            <person name="Boekhorst J."/>
        </authorList>
    </citation>
    <scope>NUCLEOTIDE SEQUENCE [LARGE SCALE GENOMIC DNA]</scope>
    <source>
        <strain evidence="1 2">B4088</strain>
    </source>
</reference>
<protein>
    <submittedName>
        <fullName evidence="1">Uncharacterized protein</fullName>
    </submittedName>
</protein>
<evidence type="ECO:0000313" key="2">
    <source>
        <dbReference type="Proteomes" id="UP000076482"/>
    </source>
</evidence>
<dbReference type="PATRIC" id="fig|1396.535.peg.4850"/>
<dbReference type="Proteomes" id="UP000076482">
    <property type="component" value="Unassembled WGS sequence"/>
</dbReference>
<evidence type="ECO:0000313" key="1">
    <source>
        <dbReference type="EMBL" id="KZD70953.1"/>
    </source>
</evidence>
<dbReference type="RefSeq" id="WP_063260171.1">
    <property type="nucleotide sequence ID" value="NZ_LJKE01000022.1"/>
</dbReference>
<proteinExistence type="predicted"/>
<gene>
    <name evidence="1" type="ORF">B4088_1009</name>
</gene>
<sequence length="285" mass="34430">MNAILIAGDYFYEKEVVEENQIKVVSEEYVKKGYLYTKKYCDRYKYFTNVSEEEVPFVVVWDEEKELFLGYYNRAGEYKERHPKSWSNAIYHDSQYFYERLGLNIKRDIINRTLVQHEYIKEIEIYVNDNDVDLLDLMYERTIRLLEPEYSFFGVAEREVNKVVLQFYKNPKFETFETIVIGTADYIDKLVEMVDRENELRLEAQEHTMHVDVLASINGEWEKIGVLPLDFAAQIGPRIRENKRVFIQNRGKRWINKEDRILIGDEKYDVFYQEWVVEIYLSWED</sequence>
<dbReference type="EMBL" id="LJKE01000022">
    <property type="protein sequence ID" value="KZD70953.1"/>
    <property type="molecule type" value="Genomic_DNA"/>
</dbReference>
<accession>A0A164QCD3</accession>
<organism evidence="1 2">
    <name type="scientific">Bacillus cereus</name>
    <dbReference type="NCBI Taxonomy" id="1396"/>
    <lineage>
        <taxon>Bacteria</taxon>
        <taxon>Bacillati</taxon>
        <taxon>Bacillota</taxon>
        <taxon>Bacilli</taxon>
        <taxon>Bacillales</taxon>
        <taxon>Bacillaceae</taxon>
        <taxon>Bacillus</taxon>
        <taxon>Bacillus cereus group</taxon>
    </lineage>
</organism>
<name>A0A164QCD3_BACCE</name>
<dbReference type="AlphaFoldDB" id="A0A164QCD3"/>
<comment type="caution">
    <text evidence="1">The sequence shown here is derived from an EMBL/GenBank/DDBJ whole genome shotgun (WGS) entry which is preliminary data.</text>
</comment>